<gene>
    <name evidence="2" type="ORF">EJA03_11225</name>
</gene>
<comment type="caution">
    <text evidence="2">The sequence shown here is derived from an EMBL/GenBank/DDBJ whole genome shotgun (WGS) entry which is preliminary data.</text>
</comment>
<dbReference type="RefSeq" id="WP_125321555.1">
    <property type="nucleotide sequence ID" value="NZ_AP024889.1"/>
</dbReference>
<feature type="transmembrane region" description="Helical" evidence="1">
    <location>
        <begin position="6"/>
        <end position="26"/>
    </location>
</feature>
<evidence type="ECO:0000313" key="2">
    <source>
        <dbReference type="EMBL" id="RSD30928.1"/>
    </source>
</evidence>
<protein>
    <submittedName>
        <fullName evidence="2">Uncharacterized protein</fullName>
    </submittedName>
</protein>
<name>A0A3R9ECM1_9VIBR</name>
<dbReference type="EMBL" id="RSFA01000047">
    <property type="protein sequence ID" value="RSD30928.1"/>
    <property type="molecule type" value="Genomic_DNA"/>
</dbReference>
<evidence type="ECO:0000256" key="1">
    <source>
        <dbReference type="SAM" id="Phobius"/>
    </source>
</evidence>
<organism evidence="2 3">
    <name type="scientific">Vibrio pectenicida</name>
    <dbReference type="NCBI Taxonomy" id="62763"/>
    <lineage>
        <taxon>Bacteria</taxon>
        <taxon>Pseudomonadati</taxon>
        <taxon>Pseudomonadota</taxon>
        <taxon>Gammaproteobacteria</taxon>
        <taxon>Vibrionales</taxon>
        <taxon>Vibrionaceae</taxon>
        <taxon>Vibrio</taxon>
    </lineage>
</organism>
<reference evidence="2 3" key="1">
    <citation type="submission" date="2018-12" db="EMBL/GenBank/DDBJ databases">
        <title>Genomic taxonomy of the Vibrionaceae family.</title>
        <authorList>
            <person name="Gomez-Gil B."/>
            <person name="Enciso-Ibarra K."/>
        </authorList>
    </citation>
    <scope>NUCLEOTIDE SEQUENCE [LARGE SCALE GENOMIC DNA]</scope>
    <source>
        <strain evidence="2 3">CAIM 594</strain>
    </source>
</reference>
<dbReference type="OrthoDB" id="5918998at2"/>
<evidence type="ECO:0000313" key="3">
    <source>
        <dbReference type="Proteomes" id="UP000269041"/>
    </source>
</evidence>
<keyword evidence="1" id="KW-1133">Transmembrane helix</keyword>
<accession>A0A3R9ECM1</accession>
<dbReference type="Proteomes" id="UP000269041">
    <property type="component" value="Unassembled WGS sequence"/>
</dbReference>
<proteinExistence type="predicted"/>
<sequence length="137" mass="14946">MELNLIAALIGISGVFLGALVQYVLAGKAAVTKRVMELRTDAYCKFVDSVSSIAVCEPSEHAVKLENLNQAKTRVILIGSQSVVSKLEVFFTRYGVLSSTEAELAFTEIIQAMRNDLSKTGSLELVNLHRSLFNVKP</sequence>
<keyword evidence="3" id="KW-1185">Reference proteome</keyword>
<keyword evidence="1" id="KW-0812">Transmembrane</keyword>
<dbReference type="AlphaFoldDB" id="A0A3R9ECM1"/>
<keyword evidence="1" id="KW-0472">Membrane</keyword>